<evidence type="ECO:0000313" key="2">
    <source>
        <dbReference type="Proteomes" id="UP000321863"/>
    </source>
</evidence>
<reference evidence="1 2" key="1">
    <citation type="submission" date="2019-07" db="EMBL/GenBank/DDBJ databases">
        <title>Whole genome shotgun sequence of Chryseobacterium hagamense NBRC 105253.</title>
        <authorList>
            <person name="Hosoyama A."/>
            <person name="Uohara A."/>
            <person name="Ohji S."/>
            <person name="Ichikawa N."/>
        </authorList>
    </citation>
    <scope>NUCLEOTIDE SEQUENCE [LARGE SCALE GENOMIC DNA]</scope>
    <source>
        <strain evidence="1 2">NBRC 105253</strain>
    </source>
</reference>
<dbReference type="EMBL" id="BJYJ01000050">
    <property type="protein sequence ID" value="GEN78148.1"/>
    <property type="molecule type" value="Genomic_DNA"/>
</dbReference>
<proteinExistence type="predicted"/>
<name>A0A511YSJ2_9FLAO</name>
<dbReference type="RefSeq" id="WP_228458470.1">
    <property type="nucleotide sequence ID" value="NZ_BJYJ01000050.1"/>
</dbReference>
<protein>
    <recommendedName>
        <fullName evidence="3">Immunity protein 35 domain-containing protein</fullName>
    </recommendedName>
</protein>
<evidence type="ECO:0000313" key="1">
    <source>
        <dbReference type="EMBL" id="GEN78148.1"/>
    </source>
</evidence>
<sequence length="81" mass="9795">MLTDQEMLKIAEKFIRRKVHESIEPIILHEETIKKPYGNIYYYQSKEFLMTRDFNKHLAGNAPFLVEKKQAGWLVWVLQWI</sequence>
<organism evidence="1 2">
    <name type="scientific">Chryseobacterium hagamense</name>
    <dbReference type="NCBI Taxonomy" id="395935"/>
    <lineage>
        <taxon>Bacteria</taxon>
        <taxon>Pseudomonadati</taxon>
        <taxon>Bacteroidota</taxon>
        <taxon>Flavobacteriia</taxon>
        <taxon>Flavobacteriales</taxon>
        <taxon>Weeksellaceae</taxon>
        <taxon>Chryseobacterium group</taxon>
        <taxon>Chryseobacterium</taxon>
    </lineage>
</organism>
<accession>A0A511YSJ2</accession>
<dbReference type="AlphaFoldDB" id="A0A511YSJ2"/>
<dbReference type="Proteomes" id="UP000321863">
    <property type="component" value="Unassembled WGS sequence"/>
</dbReference>
<evidence type="ECO:0008006" key="3">
    <source>
        <dbReference type="Google" id="ProtNLM"/>
    </source>
</evidence>
<gene>
    <name evidence="1" type="ORF">CHA01nite_38880</name>
</gene>
<keyword evidence="2" id="KW-1185">Reference proteome</keyword>
<comment type="caution">
    <text evidence="1">The sequence shown here is derived from an EMBL/GenBank/DDBJ whole genome shotgun (WGS) entry which is preliminary data.</text>
</comment>